<feature type="compositionally biased region" description="Basic and acidic residues" evidence="1">
    <location>
        <begin position="198"/>
        <end position="211"/>
    </location>
</feature>
<gene>
    <name evidence="3" type="ORF">BCV70DRAFT_200687</name>
</gene>
<organism evidence="3 4">
    <name type="scientific">Testicularia cyperi</name>
    <dbReference type="NCBI Taxonomy" id="1882483"/>
    <lineage>
        <taxon>Eukaryota</taxon>
        <taxon>Fungi</taxon>
        <taxon>Dikarya</taxon>
        <taxon>Basidiomycota</taxon>
        <taxon>Ustilaginomycotina</taxon>
        <taxon>Ustilaginomycetes</taxon>
        <taxon>Ustilaginales</taxon>
        <taxon>Anthracoideaceae</taxon>
        <taxon>Testicularia</taxon>
    </lineage>
</organism>
<evidence type="ECO:0000256" key="1">
    <source>
        <dbReference type="SAM" id="MobiDB-lite"/>
    </source>
</evidence>
<name>A0A317XNA7_9BASI</name>
<dbReference type="AlphaFoldDB" id="A0A317XNA7"/>
<evidence type="ECO:0000256" key="2">
    <source>
        <dbReference type="SAM" id="Phobius"/>
    </source>
</evidence>
<dbReference type="OrthoDB" id="2550438at2759"/>
<dbReference type="Pfam" id="PF06522">
    <property type="entry name" value="B12D"/>
    <property type="match status" value="1"/>
</dbReference>
<dbReference type="EMBL" id="KZ819194">
    <property type="protein sequence ID" value="PWY99775.1"/>
    <property type="molecule type" value="Genomic_DNA"/>
</dbReference>
<keyword evidence="4" id="KW-1185">Reference proteome</keyword>
<protein>
    <submittedName>
        <fullName evidence="3">Uncharacterized protein</fullName>
    </submittedName>
</protein>
<feature type="compositionally biased region" description="Basic and acidic residues" evidence="1">
    <location>
        <begin position="167"/>
        <end position="191"/>
    </location>
</feature>
<keyword evidence="2" id="KW-0472">Membrane</keyword>
<keyword evidence="2" id="KW-0812">Transmembrane</keyword>
<reference evidence="3 4" key="1">
    <citation type="journal article" date="2018" name="Mol. Biol. Evol.">
        <title>Broad Genomic Sampling Reveals a Smut Pathogenic Ancestry of the Fungal Clade Ustilaginomycotina.</title>
        <authorList>
            <person name="Kijpornyongpan T."/>
            <person name="Mondo S.J."/>
            <person name="Barry K."/>
            <person name="Sandor L."/>
            <person name="Lee J."/>
            <person name="Lipzen A."/>
            <person name="Pangilinan J."/>
            <person name="LaButti K."/>
            <person name="Hainaut M."/>
            <person name="Henrissat B."/>
            <person name="Grigoriev I.V."/>
            <person name="Spatafora J.W."/>
            <person name="Aime M.C."/>
        </authorList>
    </citation>
    <scope>NUCLEOTIDE SEQUENCE [LARGE SCALE GENOMIC DNA]</scope>
    <source>
        <strain evidence="3 4">MCA 3645</strain>
    </source>
</reference>
<feature type="region of interest" description="Disordered" evidence="1">
    <location>
        <begin position="167"/>
        <end position="211"/>
    </location>
</feature>
<dbReference type="Proteomes" id="UP000246740">
    <property type="component" value="Unassembled WGS sequence"/>
</dbReference>
<dbReference type="InterPro" id="IPR010530">
    <property type="entry name" value="B12D"/>
</dbReference>
<feature type="transmembrane region" description="Helical" evidence="2">
    <location>
        <begin position="120"/>
        <end position="138"/>
    </location>
</feature>
<evidence type="ECO:0000313" key="4">
    <source>
        <dbReference type="Proteomes" id="UP000246740"/>
    </source>
</evidence>
<keyword evidence="2" id="KW-1133">Transmembrane helix</keyword>
<sequence length="211" mass="23830">MFCPSRPQGPNNREQPPSHLEQVVPSNVLACLLPPNTLPIKNRINSRRTVPRKRIVETMRAAPVLSRLRVGLGARSPVAASPRNAFPRQPRAFATSSTRADDQSRAKATNLKTVMNRPEITPLFLFTGGMICLALFFASKHLLTDKELQLDHKAQSRLKTETEKLDFDSMAKVADDPDGKLTKEGIEEEKRRQQRLQSIRDEKEQKSKQKL</sequence>
<proteinExistence type="predicted"/>
<accession>A0A317XNA7</accession>
<dbReference type="InParanoid" id="A0A317XNA7"/>
<evidence type="ECO:0000313" key="3">
    <source>
        <dbReference type="EMBL" id="PWY99775.1"/>
    </source>
</evidence>